<keyword evidence="1" id="KW-0812">Transmembrane</keyword>
<feature type="transmembrane region" description="Helical" evidence="1">
    <location>
        <begin position="28"/>
        <end position="47"/>
    </location>
</feature>
<accession>A0A3N4JFT4</accession>
<dbReference type="EMBL" id="ML120407">
    <property type="protein sequence ID" value="RPA97125.1"/>
    <property type="molecule type" value="Genomic_DNA"/>
</dbReference>
<gene>
    <name evidence="2" type="ORF">L873DRAFT_1810188</name>
</gene>
<dbReference type="Proteomes" id="UP000276215">
    <property type="component" value="Unassembled WGS sequence"/>
</dbReference>
<keyword evidence="3" id="KW-1185">Reference proteome</keyword>
<protein>
    <submittedName>
        <fullName evidence="2">Uncharacterized protein</fullName>
    </submittedName>
</protein>
<evidence type="ECO:0000313" key="2">
    <source>
        <dbReference type="EMBL" id="RPA97125.1"/>
    </source>
</evidence>
<evidence type="ECO:0000313" key="3">
    <source>
        <dbReference type="Proteomes" id="UP000276215"/>
    </source>
</evidence>
<name>A0A3N4JFT4_9PEZI</name>
<proteinExistence type="predicted"/>
<reference evidence="2 3" key="1">
    <citation type="journal article" date="2018" name="Nat. Ecol. Evol.">
        <title>Pezizomycetes genomes reveal the molecular basis of ectomycorrhizal truffle lifestyle.</title>
        <authorList>
            <person name="Murat C."/>
            <person name="Payen T."/>
            <person name="Noel B."/>
            <person name="Kuo A."/>
            <person name="Morin E."/>
            <person name="Chen J."/>
            <person name="Kohler A."/>
            <person name="Krizsan K."/>
            <person name="Balestrini R."/>
            <person name="Da Silva C."/>
            <person name="Montanini B."/>
            <person name="Hainaut M."/>
            <person name="Levati E."/>
            <person name="Barry K.W."/>
            <person name="Belfiori B."/>
            <person name="Cichocki N."/>
            <person name="Clum A."/>
            <person name="Dockter R.B."/>
            <person name="Fauchery L."/>
            <person name="Guy J."/>
            <person name="Iotti M."/>
            <person name="Le Tacon F."/>
            <person name="Lindquist E.A."/>
            <person name="Lipzen A."/>
            <person name="Malagnac F."/>
            <person name="Mello A."/>
            <person name="Molinier V."/>
            <person name="Miyauchi S."/>
            <person name="Poulain J."/>
            <person name="Riccioni C."/>
            <person name="Rubini A."/>
            <person name="Sitrit Y."/>
            <person name="Splivallo R."/>
            <person name="Traeger S."/>
            <person name="Wang M."/>
            <person name="Zifcakova L."/>
            <person name="Wipf D."/>
            <person name="Zambonelli A."/>
            <person name="Paolocci F."/>
            <person name="Nowrousian M."/>
            <person name="Ottonello S."/>
            <person name="Baldrian P."/>
            <person name="Spatafora J.W."/>
            <person name="Henrissat B."/>
            <person name="Nagy L.G."/>
            <person name="Aury J.M."/>
            <person name="Wincker P."/>
            <person name="Grigoriev I.V."/>
            <person name="Bonfante P."/>
            <person name="Martin F.M."/>
        </authorList>
    </citation>
    <scope>NUCLEOTIDE SEQUENCE [LARGE SCALE GENOMIC DNA]</scope>
    <source>
        <strain evidence="2 3">120613-1</strain>
    </source>
</reference>
<keyword evidence="1" id="KW-0472">Membrane</keyword>
<organism evidence="2 3">
    <name type="scientific">Choiromyces venosus 120613-1</name>
    <dbReference type="NCBI Taxonomy" id="1336337"/>
    <lineage>
        <taxon>Eukaryota</taxon>
        <taxon>Fungi</taxon>
        <taxon>Dikarya</taxon>
        <taxon>Ascomycota</taxon>
        <taxon>Pezizomycotina</taxon>
        <taxon>Pezizomycetes</taxon>
        <taxon>Pezizales</taxon>
        <taxon>Tuberaceae</taxon>
        <taxon>Choiromyces</taxon>
    </lineage>
</organism>
<dbReference type="AlphaFoldDB" id="A0A3N4JFT4"/>
<evidence type="ECO:0000256" key="1">
    <source>
        <dbReference type="SAM" id="Phobius"/>
    </source>
</evidence>
<keyword evidence="1" id="KW-1133">Transmembrane helix</keyword>
<sequence>MGLGSKATVPLPYHNACLGVPGGGVKDLIQITVLHAYSTVYILYSAVGLEWARMFYR</sequence>